<dbReference type="PANTHER" id="PTHR47961:SF10">
    <property type="entry name" value="ATP-DEPENDENT DNA HELICASE HEL308"/>
    <property type="match status" value="1"/>
</dbReference>
<keyword evidence="7 10" id="KW-0234">DNA repair</keyword>
<dbReference type="SUPFAM" id="SSF158702">
    <property type="entry name" value="Sec63 N-terminal domain-like"/>
    <property type="match status" value="1"/>
</dbReference>
<name>A0AA37BRC4_9ARCH</name>
<dbReference type="PANTHER" id="PTHR47961">
    <property type="entry name" value="DNA POLYMERASE THETA, PUTATIVE (AFU_ORTHOLOGUE AFUA_1G05260)-RELATED"/>
    <property type="match status" value="1"/>
</dbReference>
<dbReference type="SMART" id="SM00490">
    <property type="entry name" value="HELICc"/>
    <property type="match status" value="1"/>
</dbReference>
<reference evidence="13" key="1">
    <citation type="journal article" date="2014" name="Int. J. Syst. Evol. Microbiol.">
        <title>Complete genome sequence of Corynebacterium casei LMG S-19264T (=DSM 44701T), isolated from a smear-ripened cheese.</title>
        <authorList>
            <consortium name="US DOE Joint Genome Institute (JGI-PGF)"/>
            <person name="Walter F."/>
            <person name="Albersmeier A."/>
            <person name="Kalinowski J."/>
            <person name="Ruckert C."/>
        </authorList>
    </citation>
    <scope>NUCLEOTIDE SEQUENCE</scope>
    <source>
        <strain evidence="13">JCM 13583</strain>
    </source>
</reference>
<evidence type="ECO:0000256" key="2">
    <source>
        <dbReference type="ARBA" id="ARBA00022763"/>
    </source>
</evidence>
<dbReference type="EC" id="5.6.2.4" evidence="10"/>
<dbReference type="GO" id="GO:0006281">
    <property type="term" value="P:DNA repair"/>
    <property type="evidence" value="ECO:0007669"/>
    <property type="project" value="UniProtKB-UniRule"/>
</dbReference>
<dbReference type="GO" id="GO:0043138">
    <property type="term" value="F:3'-5' DNA helicase activity"/>
    <property type="evidence" value="ECO:0007669"/>
    <property type="project" value="UniProtKB-UniRule"/>
</dbReference>
<comment type="function">
    <text evidence="10">DNA-dependent ATPase and 3'-5' DNA helicase that may be involved in repair of stalled replication forks.</text>
</comment>
<dbReference type="Proteomes" id="UP000632195">
    <property type="component" value="Unassembled WGS sequence"/>
</dbReference>
<dbReference type="InterPro" id="IPR036390">
    <property type="entry name" value="WH_DNA-bd_sf"/>
</dbReference>
<feature type="domain" description="Helicase C-terminal" evidence="12">
    <location>
        <begin position="228"/>
        <end position="415"/>
    </location>
</feature>
<dbReference type="Gene3D" id="1.10.3380.30">
    <property type="match status" value="1"/>
</dbReference>
<dbReference type="InterPro" id="IPR014001">
    <property type="entry name" value="Helicase_ATP-bd"/>
</dbReference>
<dbReference type="PROSITE" id="PS51194">
    <property type="entry name" value="HELICASE_CTER"/>
    <property type="match status" value="1"/>
</dbReference>
<dbReference type="Pfam" id="PF00270">
    <property type="entry name" value="DEAD"/>
    <property type="match status" value="1"/>
</dbReference>
<keyword evidence="6 10" id="KW-0238">DNA-binding</keyword>
<dbReference type="InterPro" id="IPR027417">
    <property type="entry name" value="P-loop_NTPase"/>
</dbReference>
<dbReference type="Pfam" id="PF21280">
    <property type="entry name" value="Helicase_dom4_arc"/>
    <property type="match status" value="1"/>
</dbReference>
<evidence type="ECO:0000313" key="14">
    <source>
        <dbReference type="Proteomes" id="UP000632195"/>
    </source>
</evidence>
<dbReference type="InterPro" id="IPR011545">
    <property type="entry name" value="DEAD/DEAH_box_helicase_dom"/>
</dbReference>
<dbReference type="RefSeq" id="WP_188680754.1">
    <property type="nucleotide sequence ID" value="NZ_BMNY01000001.1"/>
</dbReference>
<evidence type="ECO:0000256" key="9">
    <source>
        <dbReference type="ARBA" id="ARBA00034617"/>
    </source>
</evidence>
<proteinExistence type="inferred from homology"/>
<dbReference type="HAMAP" id="MF_00442">
    <property type="entry name" value="Helicase_Hel308"/>
    <property type="match status" value="1"/>
</dbReference>
<evidence type="ECO:0000259" key="12">
    <source>
        <dbReference type="PROSITE" id="PS51194"/>
    </source>
</evidence>
<dbReference type="GO" id="GO:0003677">
    <property type="term" value="F:DNA binding"/>
    <property type="evidence" value="ECO:0007669"/>
    <property type="project" value="UniProtKB-UniRule"/>
</dbReference>
<dbReference type="Gene3D" id="3.40.50.300">
    <property type="entry name" value="P-loop containing nucleotide triphosphate hydrolases"/>
    <property type="match status" value="2"/>
</dbReference>
<reference evidence="13" key="2">
    <citation type="submission" date="2022-09" db="EMBL/GenBank/DDBJ databases">
        <authorList>
            <person name="Sun Q."/>
            <person name="Ohkuma M."/>
        </authorList>
    </citation>
    <scope>NUCLEOTIDE SEQUENCE</scope>
    <source>
        <strain evidence="13">JCM 13583</strain>
    </source>
</reference>
<dbReference type="AlphaFoldDB" id="A0AA37BRC4"/>
<dbReference type="PROSITE" id="PS51192">
    <property type="entry name" value="HELICASE_ATP_BIND_1"/>
    <property type="match status" value="1"/>
</dbReference>
<dbReference type="Pfam" id="PF14520">
    <property type="entry name" value="HHH_5"/>
    <property type="match status" value="1"/>
</dbReference>
<comment type="subunit">
    <text evidence="10">Monomer.</text>
</comment>
<feature type="domain" description="Helicase ATP-binding" evidence="11">
    <location>
        <begin position="31"/>
        <end position="197"/>
    </location>
</feature>
<keyword evidence="4 10" id="KW-0347">Helicase</keyword>
<evidence type="ECO:0000256" key="8">
    <source>
        <dbReference type="ARBA" id="ARBA00023235"/>
    </source>
</evidence>
<evidence type="ECO:0000313" key="13">
    <source>
        <dbReference type="EMBL" id="GGM73627.1"/>
    </source>
</evidence>
<dbReference type="GO" id="GO:0016818">
    <property type="term" value="F:hydrolase activity, acting on acid anhydrides, in phosphorus-containing anhydrides"/>
    <property type="evidence" value="ECO:0007669"/>
    <property type="project" value="UniProtKB-UniRule"/>
</dbReference>
<protein>
    <recommendedName>
        <fullName evidence="10">ATP-dependent DNA helicase Hel308</fullName>
        <ecNumber evidence="10">5.6.2.4</ecNumber>
    </recommendedName>
    <alternativeName>
        <fullName evidence="10">DNA 3'-5' helicase Hel308</fullName>
    </alternativeName>
</protein>
<dbReference type="InterPro" id="IPR050474">
    <property type="entry name" value="Hel308_SKI2-like"/>
</dbReference>
<dbReference type="Gene3D" id="1.10.150.20">
    <property type="entry name" value="5' to 3' exonuclease, C-terminal subdomain"/>
    <property type="match status" value="1"/>
</dbReference>
<keyword evidence="2 10" id="KW-0227">DNA damage</keyword>
<sequence>MRVSDLGHPGEFLDLFGGRDFELYGHQEEAIEDFRSGHNVLLSVPTAAGKTLVAYSAILDTFARGMKSIYIVPLKALASEKFDEMKRLRSLGMRVSISVGDYDSPPSVIRENDVVVMTGEKADSFLHHDPDVFQDVGLIVADEVHLIGERKRGPVLENVLTGARLVNPDLRVVALSATVSNYGEIAKWLGARSVVSDFRPVKLRRGIYYRGRIIYDDQSIENLPKGNDLWGLVWKFVSGGGQVLIFVNSRRRAEETARVLADASSRETEIDEDYDDDGMYQEDLFDLMRKGVAYHHAGLSLEQRALIEKMFRERQLDVIVATPTLAAGVNLPARAVIVRDTTRFTDGHTEYIPSIEVQQMLGRAGRPGYDTQGYAIIFATTPAGYDRARAYLTGETEPVVSSFGDPERVRFNCLALVSSRLANTLEKIEAYYSSTLYSLQSGIERVRPIIPAALDFLEREGFIREWDDGYRPTQFGKEVSDLYIDPESAVVLREYLAGTTSVDRALLAISLTRDMQTLRYFESEVDTLWSFLEECSYRSYDDTALKAAKTALVLRDWIEEVPMRQICNTYAIGPGDVQSCASSAEWMAYSLWKLSTIIKRESAHEHQVLYRRISEGVREDILALTVIRGVGRVRARRLKMAGLDTVEKVASAGIDKIATIPGFSTRLAADTIRNASIILRRMGT</sequence>
<evidence type="ECO:0000259" key="11">
    <source>
        <dbReference type="PROSITE" id="PS51192"/>
    </source>
</evidence>
<keyword evidence="1 10" id="KW-0547">Nucleotide-binding</keyword>
<keyword evidence="8 10" id="KW-0413">Isomerase</keyword>
<dbReference type="Pfam" id="PF00271">
    <property type="entry name" value="Helicase_C"/>
    <property type="match status" value="1"/>
</dbReference>
<organism evidence="13 14">
    <name type="scientific">Thermogymnomonas acidicola</name>
    <dbReference type="NCBI Taxonomy" id="399579"/>
    <lineage>
        <taxon>Archaea</taxon>
        <taxon>Methanobacteriati</taxon>
        <taxon>Thermoplasmatota</taxon>
        <taxon>Thermoplasmata</taxon>
        <taxon>Thermoplasmatales</taxon>
        <taxon>Thermogymnomonas</taxon>
    </lineage>
</organism>
<comment type="similarity">
    <text evidence="10">Belongs to the helicase family. Hel308 subfamily.</text>
</comment>
<evidence type="ECO:0000256" key="5">
    <source>
        <dbReference type="ARBA" id="ARBA00022840"/>
    </source>
</evidence>
<dbReference type="SUPFAM" id="SSF46785">
    <property type="entry name" value="Winged helix' DNA-binding domain"/>
    <property type="match status" value="1"/>
</dbReference>
<dbReference type="SUPFAM" id="SSF52540">
    <property type="entry name" value="P-loop containing nucleoside triphosphate hydrolases"/>
    <property type="match status" value="1"/>
</dbReference>
<evidence type="ECO:0000256" key="10">
    <source>
        <dbReference type="HAMAP-Rule" id="MF_00442"/>
    </source>
</evidence>
<gene>
    <name evidence="10" type="primary">hel308</name>
    <name evidence="13" type="ORF">GCM10007108_09510</name>
</gene>
<dbReference type="CDD" id="cd18795">
    <property type="entry name" value="SF2_C_Ski2"/>
    <property type="match status" value="1"/>
</dbReference>
<dbReference type="SMART" id="SM00487">
    <property type="entry name" value="DEXDc"/>
    <property type="match status" value="1"/>
</dbReference>
<accession>A0AA37BRC4</accession>
<comment type="caution">
    <text evidence="13">The sequence shown here is derived from an EMBL/GenBank/DDBJ whole genome shotgun (WGS) entry which is preliminary data.</text>
</comment>
<dbReference type="InterPro" id="IPR022965">
    <property type="entry name" value="Helicase_Hel308"/>
</dbReference>
<feature type="binding site" evidence="10">
    <location>
        <position position="27"/>
    </location>
    <ligand>
        <name>ATP</name>
        <dbReference type="ChEBI" id="CHEBI:30616"/>
    </ligand>
</feature>
<keyword evidence="3 10" id="KW-0378">Hydrolase</keyword>
<keyword evidence="14" id="KW-1185">Reference proteome</keyword>
<evidence type="ECO:0000256" key="4">
    <source>
        <dbReference type="ARBA" id="ARBA00022806"/>
    </source>
</evidence>
<dbReference type="InterPro" id="IPR001650">
    <property type="entry name" value="Helicase_C-like"/>
</dbReference>
<evidence type="ECO:0000256" key="1">
    <source>
        <dbReference type="ARBA" id="ARBA00022741"/>
    </source>
</evidence>
<keyword evidence="5 10" id="KW-0067">ATP-binding</keyword>
<evidence type="ECO:0000256" key="6">
    <source>
        <dbReference type="ARBA" id="ARBA00023125"/>
    </source>
</evidence>
<evidence type="ECO:0000256" key="3">
    <source>
        <dbReference type="ARBA" id="ARBA00022801"/>
    </source>
</evidence>
<dbReference type="GO" id="GO:0005524">
    <property type="term" value="F:ATP binding"/>
    <property type="evidence" value="ECO:0007669"/>
    <property type="project" value="UniProtKB-UniRule"/>
</dbReference>
<comment type="catalytic activity">
    <reaction evidence="9 10">
        <text>Couples ATP hydrolysis with the unwinding of duplex DNA by translocating in the 3'-5' direction.</text>
        <dbReference type="EC" id="5.6.2.4"/>
    </reaction>
</comment>
<comment type="catalytic activity">
    <reaction evidence="10">
        <text>ATP + H2O = ADP + phosphate + H(+)</text>
        <dbReference type="Rhea" id="RHEA:13065"/>
        <dbReference type="ChEBI" id="CHEBI:15377"/>
        <dbReference type="ChEBI" id="CHEBI:15378"/>
        <dbReference type="ChEBI" id="CHEBI:30616"/>
        <dbReference type="ChEBI" id="CHEBI:43474"/>
        <dbReference type="ChEBI" id="CHEBI:456216"/>
        <dbReference type="EC" id="5.6.2.4"/>
    </reaction>
</comment>
<dbReference type="EMBL" id="BMNY01000001">
    <property type="protein sequence ID" value="GGM73627.1"/>
    <property type="molecule type" value="Genomic_DNA"/>
</dbReference>
<dbReference type="InterPro" id="IPR048772">
    <property type="entry name" value="Hel308-like_dom4"/>
</dbReference>
<evidence type="ECO:0000256" key="7">
    <source>
        <dbReference type="ARBA" id="ARBA00023204"/>
    </source>
</evidence>